<evidence type="ECO:0000313" key="5">
    <source>
        <dbReference type="Proteomes" id="UP000326396"/>
    </source>
</evidence>
<dbReference type="PROSITE" id="PS00108">
    <property type="entry name" value="PROTEIN_KINASE_ST"/>
    <property type="match status" value="1"/>
</dbReference>
<dbReference type="PANTHER" id="PTHR27001">
    <property type="entry name" value="OS01G0253100 PROTEIN"/>
    <property type="match status" value="1"/>
</dbReference>
<dbReference type="Proteomes" id="UP000326396">
    <property type="component" value="Unassembled WGS sequence"/>
</dbReference>
<dbReference type="OrthoDB" id="339325at2759"/>
<reference evidence="4 5" key="1">
    <citation type="submission" date="2019-05" db="EMBL/GenBank/DDBJ databases">
        <title>Mikania micrantha, genome provides insights into the molecular mechanism of rapid growth.</title>
        <authorList>
            <person name="Liu B."/>
        </authorList>
    </citation>
    <scope>NUCLEOTIDE SEQUENCE [LARGE SCALE GENOMIC DNA]</scope>
    <source>
        <strain evidence="4">NLD-2019</strain>
        <tissue evidence="4">Leaf</tissue>
    </source>
</reference>
<dbReference type="GO" id="GO:0005886">
    <property type="term" value="C:plasma membrane"/>
    <property type="evidence" value="ECO:0007669"/>
    <property type="project" value="TreeGrafter"/>
</dbReference>
<evidence type="ECO:0000256" key="1">
    <source>
        <dbReference type="ARBA" id="ARBA00022741"/>
    </source>
</evidence>
<evidence type="ECO:0000313" key="4">
    <source>
        <dbReference type="EMBL" id="KAD0786920.1"/>
    </source>
</evidence>
<dbReference type="PANTHER" id="PTHR27001:SF585">
    <property type="entry name" value="OS02G0648100 PROTEIN"/>
    <property type="match status" value="1"/>
</dbReference>
<proteinExistence type="predicted"/>
<evidence type="ECO:0000259" key="3">
    <source>
        <dbReference type="PROSITE" id="PS50011"/>
    </source>
</evidence>
<comment type="caution">
    <text evidence="4">The sequence shown here is derived from an EMBL/GenBank/DDBJ whole genome shotgun (WGS) entry which is preliminary data.</text>
</comment>
<dbReference type="SUPFAM" id="SSF56112">
    <property type="entry name" value="Protein kinase-like (PK-like)"/>
    <property type="match status" value="1"/>
</dbReference>
<name>A0A5N6LE51_9ASTR</name>
<dbReference type="AlphaFoldDB" id="A0A5N6LE51"/>
<evidence type="ECO:0000256" key="2">
    <source>
        <dbReference type="ARBA" id="ARBA00022840"/>
    </source>
</evidence>
<dbReference type="EMBL" id="SZYD01001387">
    <property type="protein sequence ID" value="KAD0786920.1"/>
    <property type="molecule type" value="Genomic_DNA"/>
</dbReference>
<dbReference type="GO" id="GO:0005524">
    <property type="term" value="F:ATP binding"/>
    <property type="evidence" value="ECO:0007669"/>
    <property type="project" value="UniProtKB-KW"/>
</dbReference>
<sequence length="314" mass="35103">MTTFLKSFFCFTITDHKVADCGNFSWDDITKRTTNFSTQIASGGFSTVYLADSGFTAVKIQPTCTDRLARIHDQELEILVRLRHPNIVRFLGHSCDDKEQDQRALLFEYAPNGTLHQKLQPQYHLTWKTRTLIAFQLAQALEYLHGIQIIHGDVKASNILLDHHLNCKLCDFGSAKFGFTSMVLPPSSTKMNRIVMGSQGYVDPHYLSTGLVSKKNDVYGYGVILLELITGKEAFDFEKGEKLTEIMSPVLNGAVGVEGVVDPRLRHDDGFHLDEVKAMLAVSGKCIHPSPMVRPCATQIVASMRNKFLSLAHL</sequence>
<dbReference type="GO" id="GO:0004672">
    <property type="term" value="F:protein kinase activity"/>
    <property type="evidence" value="ECO:0007669"/>
    <property type="project" value="InterPro"/>
</dbReference>
<dbReference type="Gene3D" id="1.10.510.10">
    <property type="entry name" value="Transferase(Phosphotransferase) domain 1"/>
    <property type="match status" value="1"/>
</dbReference>
<organism evidence="4 5">
    <name type="scientific">Mikania micrantha</name>
    <name type="common">bitter vine</name>
    <dbReference type="NCBI Taxonomy" id="192012"/>
    <lineage>
        <taxon>Eukaryota</taxon>
        <taxon>Viridiplantae</taxon>
        <taxon>Streptophyta</taxon>
        <taxon>Embryophyta</taxon>
        <taxon>Tracheophyta</taxon>
        <taxon>Spermatophyta</taxon>
        <taxon>Magnoliopsida</taxon>
        <taxon>eudicotyledons</taxon>
        <taxon>Gunneridae</taxon>
        <taxon>Pentapetalae</taxon>
        <taxon>asterids</taxon>
        <taxon>campanulids</taxon>
        <taxon>Asterales</taxon>
        <taxon>Asteraceae</taxon>
        <taxon>Asteroideae</taxon>
        <taxon>Heliantheae alliance</taxon>
        <taxon>Eupatorieae</taxon>
        <taxon>Mikania</taxon>
    </lineage>
</organism>
<dbReference type="Pfam" id="PF00069">
    <property type="entry name" value="Pkinase"/>
    <property type="match status" value="1"/>
</dbReference>
<dbReference type="InterPro" id="IPR011009">
    <property type="entry name" value="Kinase-like_dom_sf"/>
</dbReference>
<protein>
    <recommendedName>
        <fullName evidence="3">Protein kinase domain-containing protein</fullName>
    </recommendedName>
</protein>
<dbReference type="InterPro" id="IPR000719">
    <property type="entry name" value="Prot_kinase_dom"/>
</dbReference>
<keyword evidence="2" id="KW-0067">ATP-binding</keyword>
<accession>A0A5N6LE51</accession>
<keyword evidence="1" id="KW-0547">Nucleotide-binding</keyword>
<dbReference type="InterPro" id="IPR008271">
    <property type="entry name" value="Ser/Thr_kinase_AS"/>
</dbReference>
<dbReference type="PROSITE" id="PS50011">
    <property type="entry name" value="PROTEIN_KINASE_DOM"/>
    <property type="match status" value="1"/>
</dbReference>
<gene>
    <name evidence="4" type="ORF">E3N88_43718</name>
</gene>
<dbReference type="SMART" id="SM00220">
    <property type="entry name" value="S_TKc"/>
    <property type="match status" value="1"/>
</dbReference>
<keyword evidence="5" id="KW-1185">Reference proteome</keyword>
<feature type="domain" description="Protein kinase" evidence="3">
    <location>
        <begin position="34"/>
        <end position="309"/>
    </location>
</feature>